<dbReference type="EC" id="1.1.1.47" evidence="4"/>
<dbReference type="Pfam" id="PF13561">
    <property type="entry name" value="adh_short_C2"/>
    <property type="match status" value="1"/>
</dbReference>
<reference evidence="5" key="1">
    <citation type="journal article" date="2019" name="Int. J. Syst. Evol. Microbiol.">
        <title>The Global Catalogue of Microorganisms (GCM) 10K type strain sequencing project: providing services to taxonomists for standard genome sequencing and annotation.</title>
        <authorList>
            <consortium name="The Broad Institute Genomics Platform"/>
            <consortium name="The Broad Institute Genome Sequencing Center for Infectious Disease"/>
            <person name="Wu L."/>
            <person name="Ma J."/>
        </authorList>
    </citation>
    <scope>NUCLEOTIDE SEQUENCE [LARGE SCALE GENOMIC DNA]</scope>
    <source>
        <strain evidence="5">KCTC 52165</strain>
    </source>
</reference>
<dbReference type="NCBIfam" id="NF005559">
    <property type="entry name" value="PRK07231.1"/>
    <property type="match status" value="1"/>
</dbReference>
<dbReference type="GO" id="GO:0047936">
    <property type="term" value="F:glucose 1-dehydrogenase [NAD(P)+] activity"/>
    <property type="evidence" value="ECO:0007669"/>
    <property type="project" value="UniProtKB-EC"/>
</dbReference>
<evidence type="ECO:0000313" key="5">
    <source>
        <dbReference type="Proteomes" id="UP001595583"/>
    </source>
</evidence>
<sequence length="255" mass="27309">MIQEKGNTAMARFDGHVAIVTGGASGIGRASWQRLADEGATVVVTDIADRCEGLDEFGERGLFVQHDVRSREQWQALVETVRDRWGRLDILVNSAGILREGTVEDTDYETWRQVMAVNVDGTFWGCQAAIPLMNDSGGGAIVNVSSVSGLKGDAELAAYDASKGAVRLLSKEVALFCASRNYPIRCNSVHPGVVETPMVKTFLETMKLSDVADWTQPIGRLIRPAEVAGMIAWLSSSAASLVTGSEFTIDGGATA</sequence>
<gene>
    <name evidence="4" type="ORF">ACFOHJ_06790</name>
</gene>
<organism evidence="4 5">
    <name type="scientific">Aquamicrobium soli</name>
    <dbReference type="NCBI Taxonomy" id="1811518"/>
    <lineage>
        <taxon>Bacteria</taxon>
        <taxon>Pseudomonadati</taxon>
        <taxon>Pseudomonadota</taxon>
        <taxon>Alphaproteobacteria</taxon>
        <taxon>Hyphomicrobiales</taxon>
        <taxon>Phyllobacteriaceae</taxon>
        <taxon>Aquamicrobium</taxon>
    </lineage>
</organism>
<evidence type="ECO:0000256" key="2">
    <source>
        <dbReference type="ARBA" id="ARBA00023002"/>
    </source>
</evidence>
<dbReference type="Proteomes" id="UP001595583">
    <property type="component" value="Unassembled WGS sequence"/>
</dbReference>
<evidence type="ECO:0000313" key="4">
    <source>
        <dbReference type="EMBL" id="MFC3205911.1"/>
    </source>
</evidence>
<proteinExistence type="inferred from homology"/>
<comment type="similarity">
    <text evidence="1">Belongs to the short-chain dehydrogenases/reductases (SDR) family.</text>
</comment>
<dbReference type="InterPro" id="IPR002347">
    <property type="entry name" value="SDR_fam"/>
</dbReference>
<evidence type="ECO:0000256" key="1">
    <source>
        <dbReference type="ARBA" id="ARBA00006484"/>
    </source>
</evidence>
<comment type="caution">
    <text evidence="4">The sequence shown here is derived from an EMBL/GenBank/DDBJ whole genome shotgun (WGS) entry which is preliminary data.</text>
</comment>
<dbReference type="RefSeq" id="WP_378219730.1">
    <property type="nucleotide sequence ID" value="NZ_JBHRTK010000008.1"/>
</dbReference>
<keyword evidence="5" id="KW-1185">Reference proteome</keyword>
<dbReference type="PANTHER" id="PTHR42760">
    <property type="entry name" value="SHORT-CHAIN DEHYDROGENASES/REDUCTASES FAMILY MEMBER"/>
    <property type="match status" value="1"/>
</dbReference>
<dbReference type="SUPFAM" id="SSF51735">
    <property type="entry name" value="NAD(P)-binding Rossmann-fold domains"/>
    <property type="match status" value="1"/>
</dbReference>
<keyword evidence="2 4" id="KW-0560">Oxidoreductase</keyword>
<dbReference type="InterPro" id="IPR057326">
    <property type="entry name" value="KR_dom"/>
</dbReference>
<dbReference type="EMBL" id="JBHRTK010000008">
    <property type="protein sequence ID" value="MFC3205911.1"/>
    <property type="molecule type" value="Genomic_DNA"/>
</dbReference>
<dbReference type="SMART" id="SM00822">
    <property type="entry name" value="PKS_KR"/>
    <property type="match status" value="1"/>
</dbReference>
<evidence type="ECO:0000259" key="3">
    <source>
        <dbReference type="SMART" id="SM00822"/>
    </source>
</evidence>
<dbReference type="Gene3D" id="3.40.50.720">
    <property type="entry name" value="NAD(P)-binding Rossmann-like Domain"/>
    <property type="match status" value="1"/>
</dbReference>
<name>A0ABV7KC40_9HYPH</name>
<dbReference type="InterPro" id="IPR036291">
    <property type="entry name" value="NAD(P)-bd_dom_sf"/>
</dbReference>
<protein>
    <submittedName>
        <fullName evidence="4">Glucose 1-dehydrogenase</fullName>
        <ecNumber evidence="4">1.1.1.47</ecNumber>
    </submittedName>
</protein>
<accession>A0ABV7KC40</accession>
<feature type="domain" description="Ketoreductase" evidence="3">
    <location>
        <begin position="16"/>
        <end position="196"/>
    </location>
</feature>
<dbReference type="PRINTS" id="PR00081">
    <property type="entry name" value="GDHRDH"/>
</dbReference>
<dbReference type="PRINTS" id="PR00080">
    <property type="entry name" value="SDRFAMILY"/>
</dbReference>
<dbReference type="PANTHER" id="PTHR42760:SF133">
    <property type="entry name" value="3-OXOACYL-[ACYL-CARRIER-PROTEIN] REDUCTASE"/>
    <property type="match status" value="1"/>
</dbReference>